<evidence type="ECO:0000256" key="3">
    <source>
        <dbReference type="ARBA" id="ARBA00022917"/>
    </source>
</evidence>
<evidence type="ECO:0000313" key="5">
    <source>
        <dbReference type="EMBL" id="KAK1795000.1"/>
    </source>
</evidence>
<organism evidence="5 6">
    <name type="scientific">Electrophorus voltai</name>
    <dbReference type="NCBI Taxonomy" id="2609070"/>
    <lineage>
        <taxon>Eukaryota</taxon>
        <taxon>Metazoa</taxon>
        <taxon>Chordata</taxon>
        <taxon>Craniata</taxon>
        <taxon>Vertebrata</taxon>
        <taxon>Euteleostomi</taxon>
        <taxon>Actinopterygii</taxon>
        <taxon>Neopterygii</taxon>
        <taxon>Teleostei</taxon>
        <taxon>Ostariophysi</taxon>
        <taxon>Gymnotiformes</taxon>
        <taxon>Gymnotoidei</taxon>
        <taxon>Gymnotidae</taxon>
        <taxon>Electrophorus</taxon>
    </lineage>
</organism>
<keyword evidence="3" id="KW-0648">Protein biosynthesis</keyword>
<dbReference type="GO" id="GO:0005852">
    <property type="term" value="C:eukaryotic translation initiation factor 3 complex"/>
    <property type="evidence" value="ECO:0007669"/>
    <property type="project" value="InterPro"/>
</dbReference>
<comment type="caution">
    <text evidence="5">The sequence shown here is derived from an EMBL/GenBank/DDBJ whole genome shotgun (WGS) entry which is preliminary data.</text>
</comment>
<evidence type="ECO:0000256" key="1">
    <source>
        <dbReference type="ARBA" id="ARBA00022490"/>
    </source>
</evidence>
<feature type="domain" description="Eukaryotic translation initiation factor 3 subunit E N-terminal" evidence="4">
    <location>
        <begin position="1"/>
        <end position="76"/>
    </location>
</feature>
<dbReference type="GO" id="GO:0003743">
    <property type="term" value="F:translation initiation factor activity"/>
    <property type="evidence" value="ECO:0007669"/>
    <property type="project" value="UniProtKB-KW"/>
</dbReference>
<dbReference type="InterPro" id="IPR019010">
    <property type="entry name" value="eIF3e_N"/>
</dbReference>
<keyword evidence="6" id="KW-1185">Reference proteome</keyword>
<dbReference type="EMBL" id="JAROKS010000016">
    <property type="protein sequence ID" value="KAK1795000.1"/>
    <property type="molecule type" value="Genomic_DNA"/>
</dbReference>
<dbReference type="AlphaFoldDB" id="A0AAD9DTS0"/>
<name>A0AAD9DTS0_9TELE</name>
<feature type="non-terminal residue" evidence="5">
    <location>
        <position position="1"/>
    </location>
</feature>
<dbReference type="Proteomes" id="UP001239994">
    <property type="component" value="Unassembled WGS sequence"/>
</dbReference>
<reference evidence="5" key="1">
    <citation type="submission" date="2023-03" db="EMBL/GenBank/DDBJ databases">
        <title>Electrophorus voltai genome.</title>
        <authorList>
            <person name="Bian C."/>
        </authorList>
    </citation>
    <scope>NUCLEOTIDE SEQUENCE</scope>
    <source>
        <strain evidence="5">CB-2022</strain>
        <tissue evidence="5">Muscle</tissue>
    </source>
</reference>
<gene>
    <name evidence="5" type="ORF">P4O66_010191</name>
</gene>
<evidence type="ECO:0000313" key="6">
    <source>
        <dbReference type="Proteomes" id="UP001239994"/>
    </source>
</evidence>
<dbReference type="InterPro" id="IPR016650">
    <property type="entry name" value="eIF3e"/>
</dbReference>
<keyword evidence="1" id="KW-0963">Cytoplasm</keyword>
<dbReference type="SMART" id="SM01186">
    <property type="entry name" value="eIF3_N"/>
    <property type="match status" value="1"/>
</dbReference>
<keyword evidence="2" id="KW-0396">Initiation factor</keyword>
<sequence length="326" mass="37745">IYNETELLHGKLDLLGDTNMVDFAMDVYKCLFPDKELPNSLKEKRRAVVGKLRQLQFLSRPLDKCSPFVRSIWTAYPNTSMSVGITLKLWSTSNSSESWSVPATDRNALNSLWGKLASEILMQNWESATEDLTRLRETIDNNIWHHDSCKQEGLRSPLWYLDAILAMCPHILPYLTTAVITNKDVRKCRQVLKDLLRVIQQESYTYKDPITEFVECLHVNFYFDGAQKKLRECESVLLNDFSLVVCLEDFIENVHLFIFETFCRIHQCISISPEPASYLWQGHVVMGNNAMSPYQQVMEKTKSLLFCSQMLAMNTEKKLSYSTRNK</sequence>
<dbReference type="PANTHER" id="PTHR10317">
    <property type="entry name" value="EUKARYOTIC TRANSLATION INITIATION FACTOR 3 SUBUNIT E"/>
    <property type="match status" value="1"/>
</dbReference>
<proteinExistence type="predicted"/>
<evidence type="ECO:0000259" key="4">
    <source>
        <dbReference type="SMART" id="SM01186"/>
    </source>
</evidence>
<accession>A0AAD9DTS0</accession>
<feature type="non-terminal residue" evidence="5">
    <location>
        <position position="326"/>
    </location>
</feature>
<protein>
    <recommendedName>
        <fullName evidence="4">Eukaryotic translation initiation factor 3 subunit E N-terminal domain-containing protein</fullName>
    </recommendedName>
</protein>
<dbReference type="Pfam" id="PF09440">
    <property type="entry name" value="eIF3_N"/>
    <property type="match status" value="1"/>
</dbReference>
<evidence type="ECO:0000256" key="2">
    <source>
        <dbReference type="ARBA" id="ARBA00022540"/>
    </source>
</evidence>